<evidence type="ECO:0000256" key="1">
    <source>
        <dbReference type="SAM" id="MobiDB-lite"/>
    </source>
</evidence>
<dbReference type="RefSeq" id="WP_098062365.1">
    <property type="nucleotide sequence ID" value="NZ_PDEP01000008.1"/>
</dbReference>
<feature type="compositionally biased region" description="Low complexity" evidence="1">
    <location>
        <begin position="79"/>
        <end position="93"/>
    </location>
</feature>
<feature type="region of interest" description="Disordered" evidence="1">
    <location>
        <begin position="49"/>
        <end position="161"/>
    </location>
</feature>
<protein>
    <recommendedName>
        <fullName evidence="4">GGDEF domain-containing protein</fullName>
    </recommendedName>
</protein>
<feature type="compositionally biased region" description="Low complexity" evidence="1">
    <location>
        <begin position="321"/>
        <end position="335"/>
    </location>
</feature>
<evidence type="ECO:0000313" key="3">
    <source>
        <dbReference type="Proteomes" id="UP000221024"/>
    </source>
</evidence>
<gene>
    <name evidence="2" type="ORF">CRI93_09315</name>
</gene>
<feature type="compositionally biased region" description="Polar residues" evidence="1">
    <location>
        <begin position="108"/>
        <end position="143"/>
    </location>
</feature>
<evidence type="ECO:0008006" key="4">
    <source>
        <dbReference type="Google" id="ProtNLM"/>
    </source>
</evidence>
<reference evidence="2 3" key="1">
    <citation type="submission" date="2017-10" db="EMBL/GenBank/DDBJ databases">
        <title>Draft genome of Longimonas halophila.</title>
        <authorList>
            <person name="Goh K.M."/>
            <person name="Shamsir M.S."/>
            <person name="Lim S.W."/>
        </authorList>
    </citation>
    <scope>NUCLEOTIDE SEQUENCE [LARGE SCALE GENOMIC DNA]</scope>
    <source>
        <strain evidence="2 3">KCTC 42399</strain>
    </source>
</reference>
<organism evidence="2 3">
    <name type="scientific">Longimonas halophila</name>
    <dbReference type="NCBI Taxonomy" id="1469170"/>
    <lineage>
        <taxon>Bacteria</taxon>
        <taxon>Pseudomonadati</taxon>
        <taxon>Rhodothermota</taxon>
        <taxon>Rhodothermia</taxon>
        <taxon>Rhodothermales</taxon>
        <taxon>Salisaetaceae</taxon>
        <taxon>Longimonas</taxon>
    </lineage>
</organism>
<dbReference type="Proteomes" id="UP000221024">
    <property type="component" value="Unassembled WGS sequence"/>
</dbReference>
<comment type="caution">
    <text evidence="2">The sequence shown here is derived from an EMBL/GenBank/DDBJ whole genome shotgun (WGS) entry which is preliminary data.</text>
</comment>
<keyword evidence="3" id="KW-1185">Reference proteome</keyword>
<dbReference type="EMBL" id="PDEP01000008">
    <property type="protein sequence ID" value="PEN06471.1"/>
    <property type="molecule type" value="Genomic_DNA"/>
</dbReference>
<feature type="region of interest" description="Disordered" evidence="1">
    <location>
        <begin position="305"/>
        <end position="356"/>
    </location>
</feature>
<dbReference type="OrthoDB" id="1496325at2"/>
<sequence length="497" mass="52794">MIRLILAGLAVLLAVLAFATGQSWLYATAGGTGGVALGLVVYQLWLRHGPKPSSQASRNEDRDALGLSSVRPMTERSDANTSNSASSNGTEAAPPSTQEQKDPRPATAESSSGQKAAQTRDASQGNAGKTAQGAKDSTGSAAQTAKEAVEADETPDPAGDPRVEAFVRALRHSLQAHTVALLVQEEMALEYRIAGLDSAATAVQRSGSFSAPVPLVTARMSHADVTVRSLGDEPRLREALNYYSDDAPSLQHVAVAPIQHAQQSATYFLLADGDADVPLPHQHTKRLLAQGASMLGHLLGYDPTALGPSIPSTDRDSRSGTATAETQESGSSESAAAEDEMVDMTTPSPEVERQGPRPRIEIVAEEMEEAYAAEAPLALALVHLNRADMIAEQGQDTVERAEQLLYETLQEAAPNQRVERFGELTYGVFHRAHVQDVEEWTLTVHRGMLRATGLLKGGVSIGVTVMGQRHETASDFRGEGMEALHEAYKSGAPVIID</sequence>
<dbReference type="AlphaFoldDB" id="A0A2H3NRZ9"/>
<evidence type="ECO:0000313" key="2">
    <source>
        <dbReference type="EMBL" id="PEN06471.1"/>
    </source>
</evidence>
<accession>A0A2H3NRZ9</accession>
<proteinExistence type="predicted"/>
<name>A0A2H3NRZ9_9BACT</name>